<reference evidence="2" key="1">
    <citation type="submission" date="2024-01" db="EMBL/GenBank/DDBJ databases">
        <title>Sequencing the genomes of a sandfly, Sergentomyia squamirostris, and its two endosymbionts.</title>
        <authorList>
            <person name="Itokawa K."/>
            <person name="Sanjoba C."/>
        </authorList>
    </citation>
    <scope>NUCLEOTIDE SEQUENCE</scope>
    <source>
        <strain evidence="2">RiSSQ</strain>
    </source>
</reference>
<gene>
    <name evidence="2" type="ORF">DMENIID0002_03250</name>
</gene>
<evidence type="ECO:0000313" key="2">
    <source>
        <dbReference type="EMBL" id="BFD45679.1"/>
    </source>
</evidence>
<dbReference type="AlphaFoldDB" id="A0AAT9G7H7"/>
<protein>
    <recommendedName>
        <fullName evidence="1">Transposase DDE domain-containing protein</fullName>
    </recommendedName>
</protein>
<dbReference type="InterPro" id="IPR025668">
    <property type="entry name" value="Tnp_DDE_dom"/>
</dbReference>
<evidence type="ECO:0000259" key="1">
    <source>
        <dbReference type="Pfam" id="PF13612"/>
    </source>
</evidence>
<sequence>MISGIYGKVFGDRGYIPKELFDDLYDKGIQLITRVKKNMKNILIPITDKVMLLKRTLIETVIGKLKFLDKLEHSRHRSVTNAFSHMLSCLINYQLLENRLCPKNCVNFEIGYI</sequence>
<dbReference type="Pfam" id="PF13612">
    <property type="entry name" value="DDE_Tnp_1_3"/>
    <property type="match status" value="1"/>
</dbReference>
<name>A0AAT9G7H7_9RICK</name>
<dbReference type="EMBL" id="AP029170">
    <property type="protein sequence ID" value="BFD45679.1"/>
    <property type="molecule type" value="Genomic_DNA"/>
</dbReference>
<organism evidence="2">
    <name type="scientific">Candidatus Tisiphia endosymbiont of Sergentomyia squamirostris</name>
    <dbReference type="NCBI Taxonomy" id="3113639"/>
    <lineage>
        <taxon>Bacteria</taxon>
        <taxon>Pseudomonadati</taxon>
        <taxon>Pseudomonadota</taxon>
        <taxon>Alphaproteobacteria</taxon>
        <taxon>Rickettsiales</taxon>
        <taxon>Rickettsiaceae</taxon>
        <taxon>Rickettsieae</taxon>
        <taxon>Candidatus Tisiphia</taxon>
    </lineage>
</organism>
<accession>A0AAT9G7H7</accession>
<feature type="domain" description="Transposase DDE" evidence="1">
    <location>
        <begin position="1"/>
        <end position="79"/>
    </location>
</feature>
<proteinExistence type="predicted"/>